<feature type="compositionally biased region" description="Acidic residues" evidence="1">
    <location>
        <begin position="581"/>
        <end position="590"/>
    </location>
</feature>
<proteinExistence type="predicted"/>
<reference evidence="4" key="1">
    <citation type="journal article" date="2015" name="MBio">
        <title>Genome-Resolved Metagenomic Analysis Reveals Roles for Candidate Phyla and Other Microbial Community Members in Biogeochemical Transformations in Oil Reservoirs.</title>
        <authorList>
            <person name="Hu P."/>
            <person name="Tom L."/>
            <person name="Singh A."/>
            <person name="Thomas B.C."/>
            <person name="Baker B.J."/>
            <person name="Piceno Y.M."/>
            <person name="Andersen G.L."/>
            <person name="Banfield J.F."/>
        </authorList>
    </citation>
    <scope>NUCLEOTIDE SEQUENCE [LARGE SCALE GENOMIC DNA]</scope>
</reference>
<dbReference type="Proteomes" id="UP000053469">
    <property type="component" value="Unassembled WGS sequence"/>
</dbReference>
<evidence type="ECO:0000313" key="4">
    <source>
        <dbReference type="Proteomes" id="UP000053469"/>
    </source>
</evidence>
<dbReference type="InterPro" id="IPR013783">
    <property type="entry name" value="Ig-like_fold"/>
</dbReference>
<comment type="caution">
    <text evidence="3">The sequence shown here is derived from an EMBL/GenBank/DDBJ whole genome shotgun (WGS) entry which is preliminary data.</text>
</comment>
<accession>A0A101H043</accession>
<feature type="transmembrane region" description="Helical" evidence="2">
    <location>
        <begin position="12"/>
        <end position="33"/>
    </location>
</feature>
<evidence type="ECO:0000256" key="1">
    <source>
        <dbReference type="SAM" id="MobiDB-lite"/>
    </source>
</evidence>
<gene>
    <name evidence="3" type="ORF">XD87_0029</name>
</gene>
<evidence type="ECO:0000256" key="2">
    <source>
        <dbReference type="SAM" id="Phobius"/>
    </source>
</evidence>
<dbReference type="EMBL" id="LGGI01000002">
    <property type="protein sequence ID" value="KUK67588.1"/>
    <property type="molecule type" value="Genomic_DNA"/>
</dbReference>
<feature type="region of interest" description="Disordered" evidence="1">
    <location>
        <begin position="578"/>
        <end position="658"/>
    </location>
</feature>
<feature type="transmembrane region" description="Helical" evidence="2">
    <location>
        <begin position="510"/>
        <end position="535"/>
    </location>
</feature>
<keyword evidence="2" id="KW-0472">Membrane</keyword>
<dbReference type="Gene3D" id="2.60.40.10">
    <property type="entry name" value="Immunoglobulins"/>
    <property type="match status" value="1"/>
</dbReference>
<protein>
    <submittedName>
        <fullName evidence="3">Seg</fullName>
    </submittedName>
</protein>
<keyword evidence="2" id="KW-1133">Transmembrane helix</keyword>
<keyword evidence="2" id="KW-0812">Transmembrane</keyword>
<evidence type="ECO:0000313" key="3">
    <source>
        <dbReference type="EMBL" id="KUK67588.1"/>
    </source>
</evidence>
<name>A0A101H043_9BACT</name>
<organism evidence="3 4">
    <name type="scientific">candidate division WS6 bacterium 36_33</name>
    <dbReference type="NCBI Taxonomy" id="1641388"/>
    <lineage>
        <taxon>Bacteria</taxon>
        <taxon>Candidatus Dojkabacteria</taxon>
    </lineage>
</organism>
<feature type="compositionally biased region" description="Basic and acidic residues" evidence="1">
    <location>
        <begin position="599"/>
        <end position="626"/>
    </location>
</feature>
<sequence>MREKSAPKKHAQLSMIYLTFLLLLSIPLTIFGLTQDDFDLRERAFDDLELSEEHPCLISFPNVNPYSLQVGETVMVQVDSKLKDTGISGLRVSDGEGNLVHQESFTGSPIEIATSFPYTPQKAGEADLIGELTLTEGGRVSCEITSPYDIQGLQIIPENNAPDFITLPSQSIPSQNIVTNDTYEYTLEAQDPDGDRINYSYSFTPRAHWLNKTIIDDGSSGRLTIKFSGRADKPASYLANIFIHDGYSKNLRAQSWVINVSPRENDIPVVTITEPTESLRLDKGTTFKSSWKATDRNFIEKYELFITKNITDEEQWIPIDENIPYDTNSYNVETSGLTTGTYKLIAQAVDNQTPPSIGRGISPEIVISAAGETPTEKPDDKTADEVILSDPQVINMSPMSTDEITNTRVTIKATLVAGTDATINEESIMFKLDNVDLSEQIKINRISDKEYTIIYQPQQDLDAGLHKAEVIFEDSRGSDINKSWNFTIQALETDDDSTYNIFGYEIGKNVIQVVAIGAIAVILAIVAPFIIFSIWKGDKTKDDSAMYTNSKLPPSIPTDDTEYTPIEKDFGVKEMVQTDAEPAESPEEDLWDKYSAPKPQERDSSIEKEEIEVKVEETPETPKQEELTTPPPPPPPPSEIPAQMEEVSPTIPEPEIPEISELQKLSEQLQKIREQEKEENNNNQPPKE</sequence>
<dbReference type="AlphaFoldDB" id="A0A101H043"/>
<feature type="compositionally biased region" description="Pro residues" evidence="1">
    <location>
        <begin position="629"/>
        <end position="639"/>
    </location>
</feature>